<organism evidence="1 2">
    <name type="scientific">Alkalibacillus silvisoli</name>
    <dbReference type="NCBI Taxonomy" id="392823"/>
    <lineage>
        <taxon>Bacteria</taxon>
        <taxon>Bacillati</taxon>
        <taxon>Bacillota</taxon>
        <taxon>Bacilli</taxon>
        <taxon>Bacillales</taxon>
        <taxon>Bacillaceae</taxon>
        <taxon>Alkalibacillus</taxon>
    </lineage>
</organism>
<sequence length="46" mass="5158">MCEEKEGTEMAIEKLDEKFVIDEKAFSELLPPLTTLTGCLKWGLLG</sequence>
<keyword evidence="2" id="KW-1185">Reference proteome</keyword>
<evidence type="ECO:0008006" key="3">
    <source>
        <dbReference type="Google" id="ProtNLM"/>
    </source>
</evidence>
<protein>
    <recommendedName>
        <fullName evidence="3">Lantibiotic</fullName>
    </recommendedName>
</protein>
<evidence type="ECO:0000313" key="1">
    <source>
        <dbReference type="EMBL" id="GAA0470615.1"/>
    </source>
</evidence>
<comment type="caution">
    <text evidence="1">The sequence shown here is derived from an EMBL/GenBank/DDBJ whole genome shotgun (WGS) entry which is preliminary data.</text>
</comment>
<dbReference type="Proteomes" id="UP001500740">
    <property type="component" value="Unassembled WGS sequence"/>
</dbReference>
<name>A0ABP3K3E1_9BACI</name>
<proteinExistence type="predicted"/>
<dbReference type="EMBL" id="BAAACZ010000029">
    <property type="protein sequence ID" value="GAA0470615.1"/>
    <property type="molecule type" value="Genomic_DNA"/>
</dbReference>
<reference evidence="2" key="1">
    <citation type="journal article" date="2019" name="Int. J. Syst. Evol. Microbiol.">
        <title>The Global Catalogue of Microorganisms (GCM) 10K type strain sequencing project: providing services to taxonomists for standard genome sequencing and annotation.</title>
        <authorList>
            <consortium name="The Broad Institute Genomics Platform"/>
            <consortium name="The Broad Institute Genome Sequencing Center for Infectious Disease"/>
            <person name="Wu L."/>
            <person name="Ma J."/>
        </authorList>
    </citation>
    <scope>NUCLEOTIDE SEQUENCE [LARGE SCALE GENOMIC DNA]</scope>
    <source>
        <strain evidence="2">JCM 14193</strain>
    </source>
</reference>
<evidence type="ECO:0000313" key="2">
    <source>
        <dbReference type="Proteomes" id="UP001500740"/>
    </source>
</evidence>
<accession>A0ABP3K3E1</accession>
<gene>
    <name evidence="1" type="ORF">GCM10008935_28130</name>
</gene>